<evidence type="ECO:0000313" key="1">
    <source>
        <dbReference type="EMBL" id="RUM25657.1"/>
    </source>
</evidence>
<dbReference type="Proteomes" id="UP000278823">
    <property type="component" value="Unassembled WGS sequence"/>
</dbReference>
<comment type="caution">
    <text evidence="1">The sequence shown here is derived from an EMBL/GenBank/DDBJ whole genome shotgun (WGS) entry which is preliminary data.</text>
</comment>
<dbReference type="AlphaFoldDB" id="A0A432PPK1"/>
<sequence length="72" mass="7375">MSRVVVISIEGEDDLWVADLDNRTVQPLAAPKSGGLQTVADLRASGAVVTKGVNVAVVVKSAEAALSGHYDG</sequence>
<proteinExistence type="predicted"/>
<gene>
    <name evidence="1" type="ORF">EFQ99_13030</name>
</gene>
<name>A0A432PPK1_9HYPH</name>
<keyword evidence="2" id="KW-1185">Reference proteome</keyword>
<protein>
    <submittedName>
        <fullName evidence="1">Uncharacterized protein</fullName>
    </submittedName>
</protein>
<reference evidence="2" key="1">
    <citation type="submission" date="2018-11" db="EMBL/GenBank/DDBJ databases">
        <title>Rhizobium chutanense sp. nov., isolated from root nodules of Phaseolus vulgaris in China.</title>
        <authorList>
            <person name="Huo Y."/>
        </authorList>
    </citation>
    <scope>NUCLEOTIDE SEQUENCE [LARGE SCALE GENOMIC DNA]</scope>
    <source>
        <strain evidence="2">CCBAU 65647</strain>
    </source>
</reference>
<dbReference type="RefSeq" id="WP_126921428.1">
    <property type="nucleotide sequence ID" value="NZ_ML133688.1"/>
</dbReference>
<accession>A0A432PPK1</accession>
<dbReference type="OrthoDB" id="8420948at2"/>
<dbReference type="EMBL" id="RJTH01000003">
    <property type="protein sequence ID" value="RUM25657.1"/>
    <property type="molecule type" value="Genomic_DNA"/>
</dbReference>
<organism evidence="1 2">
    <name type="scientific">Rhizobium vallis</name>
    <dbReference type="NCBI Taxonomy" id="634290"/>
    <lineage>
        <taxon>Bacteria</taxon>
        <taxon>Pseudomonadati</taxon>
        <taxon>Pseudomonadota</taxon>
        <taxon>Alphaproteobacteria</taxon>
        <taxon>Hyphomicrobiales</taxon>
        <taxon>Rhizobiaceae</taxon>
        <taxon>Rhizobium/Agrobacterium group</taxon>
        <taxon>Rhizobium</taxon>
    </lineage>
</organism>
<evidence type="ECO:0000313" key="2">
    <source>
        <dbReference type="Proteomes" id="UP000278823"/>
    </source>
</evidence>